<evidence type="ECO:0000313" key="2">
    <source>
        <dbReference type="EMBL" id="KAK3934066.1"/>
    </source>
</evidence>
<protein>
    <submittedName>
        <fullName evidence="2">Uncharacterized protein</fullName>
    </submittedName>
</protein>
<proteinExistence type="predicted"/>
<keyword evidence="1" id="KW-0732">Signal</keyword>
<name>A0AAN6MV54_9PEZI</name>
<sequence length="131" mass="15140">MVYPFHALRAALILTVPTFNSAYINEKPTEDSLIGMLSHIGLMHDPRAPKIPPNPEILALKAERDRIRELIKLIAKKRAKHTKDIQRDKEEEEEYIELAIDLHIPERAELAEILYNQPEDLSSIKLLELRI</sequence>
<organism evidence="2 3">
    <name type="scientific">Diplogelasinospora grovesii</name>
    <dbReference type="NCBI Taxonomy" id="303347"/>
    <lineage>
        <taxon>Eukaryota</taxon>
        <taxon>Fungi</taxon>
        <taxon>Dikarya</taxon>
        <taxon>Ascomycota</taxon>
        <taxon>Pezizomycotina</taxon>
        <taxon>Sordariomycetes</taxon>
        <taxon>Sordariomycetidae</taxon>
        <taxon>Sordariales</taxon>
        <taxon>Diplogelasinosporaceae</taxon>
        <taxon>Diplogelasinospora</taxon>
    </lineage>
</organism>
<reference evidence="3" key="1">
    <citation type="journal article" date="2023" name="Mol. Phylogenet. Evol.">
        <title>Genome-scale phylogeny and comparative genomics of the fungal order Sordariales.</title>
        <authorList>
            <person name="Hensen N."/>
            <person name="Bonometti L."/>
            <person name="Westerberg I."/>
            <person name="Brannstrom I.O."/>
            <person name="Guillou S."/>
            <person name="Cros-Aarteil S."/>
            <person name="Calhoun S."/>
            <person name="Haridas S."/>
            <person name="Kuo A."/>
            <person name="Mondo S."/>
            <person name="Pangilinan J."/>
            <person name="Riley R."/>
            <person name="LaButti K."/>
            <person name="Andreopoulos B."/>
            <person name="Lipzen A."/>
            <person name="Chen C."/>
            <person name="Yan M."/>
            <person name="Daum C."/>
            <person name="Ng V."/>
            <person name="Clum A."/>
            <person name="Steindorff A."/>
            <person name="Ohm R.A."/>
            <person name="Martin F."/>
            <person name="Silar P."/>
            <person name="Natvig D.O."/>
            <person name="Lalanne C."/>
            <person name="Gautier V."/>
            <person name="Ament-Velasquez S.L."/>
            <person name="Kruys A."/>
            <person name="Hutchinson M.I."/>
            <person name="Powell A.J."/>
            <person name="Barry K."/>
            <person name="Miller A.N."/>
            <person name="Grigoriev I.V."/>
            <person name="Debuchy R."/>
            <person name="Gladieux P."/>
            <person name="Hiltunen Thoren M."/>
            <person name="Johannesson H."/>
        </authorList>
    </citation>
    <scope>NUCLEOTIDE SEQUENCE [LARGE SCALE GENOMIC DNA]</scope>
    <source>
        <strain evidence="3">CBS 340.73</strain>
    </source>
</reference>
<feature type="signal peptide" evidence="1">
    <location>
        <begin position="1"/>
        <end position="22"/>
    </location>
</feature>
<evidence type="ECO:0000256" key="1">
    <source>
        <dbReference type="SAM" id="SignalP"/>
    </source>
</evidence>
<dbReference type="Proteomes" id="UP001303473">
    <property type="component" value="Unassembled WGS sequence"/>
</dbReference>
<evidence type="ECO:0000313" key="3">
    <source>
        <dbReference type="Proteomes" id="UP001303473"/>
    </source>
</evidence>
<comment type="caution">
    <text evidence="2">The sequence shown here is derived from an EMBL/GenBank/DDBJ whole genome shotgun (WGS) entry which is preliminary data.</text>
</comment>
<accession>A0AAN6MV54</accession>
<keyword evidence="3" id="KW-1185">Reference proteome</keyword>
<feature type="chain" id="PRO_5042877201" evidence="1">
    <location>
        <begin position="23"/>
        <end position="131"/>
    </location>
</feature>
<dbReference type="AlphaFoldDB" id="A0AAN6MV54"/>
<dbReference type="EMBL" id="MU854032">
    <property type="protein sequence ID" value="KAK3934066.1"/>
    <property type="molecule type" value="Genomic_DNA"/>
</dbReference>
<gene>
    <name evidence="2" type="ORF">QBC46DRAFT_368437</name>
</gene>